<dbReference type="Gene3D" id="2.30.30.140">
    <property type="match status" value="1"/>
</dbReference>
<dbReference type="Proteomes" id="UP001160483">
    <property type="component" value="Unassembled WGS sequence"/>
</dbReference>
<dbReference type="SUPFAM" id="SSF63748">
    <property type="entry name" value="Tudor/PWWP/MBT"/>
    <property type="match status" value="1"/>
</dbReference>
<dbReference type="CDD" id="cd05162">
    <property type="entry name" value="PWWP"/>
    <property type="match status" value="1"/>
</dbReference>
<dbReference type="EMBL" id="CAKLCB010000348">
    <property type="protein sequence ID" value="CAH0520312.1"/>
    <property type="molecule type" value="Genomic_DNA"/>
</dbReference>
<feature type="domain" description="PWWP" evidence="2">
    <location>
        <begin position="145"/>
        <end position="196"/>
    </location>
</feature>
<feature type="region of interest" description="Disordered" evidence="1">
    <location>
        <begin position="1"/>
        <end position="31"/>
    </location>
</feature>
<dbReference type="Pfam" id="PF00855">
    <property type="entry name" value="PWWP"/>
    <property type="match status" value="1"/>
</dbReference>
<feature type="region of interest" description="Disordered" evidence="1">
    <location>
        <begin position="49"/>
        <end position="121"/>
    </location>
</feature>
<sequence length="743" mass="82773">MSEMDPITTDAASTTPTVNKSTQKTEPKEEKVIKVNTVADEIAVRKPIIKRKASDEKIVIPHSKRRTSSPCMPKKSKELDKNAVEGEDTESEPEKQPKKRAKTMKKTVKSPGRRKKTVVESEDDVKQQEVEKKVNALNNEITKRFGEIVWAKMGGYPYWPCIITDPRLLPEKLQETAMKVLETKYVVFFYVSNNFASVSFKMIESWDDTKFMYREGHPEKDSKAPKRRVKLMQAIEAADKETKLPIEERANGLLRPLENVKESVEMAAPARRKPGRPPKNKTAVYAGLKAAPKKRQSKGDEVEEMSNRNSGKEARIAQEEEADVTGPTLSKEEIKAKVASRKTPKKKGTDDSVNAAGMPVKKAPKVIAKHGKLNGSTEIDSKRKKEIELVVPHKTMKSADIREMTEEAAKKKLSGPKSKTKKDKGEYKVGDLASFASKMTRLHAKESARNNDELVRMMQELFMERLMYRSDVERSGLAAIIAILRKSLSPTVGQTASALRKHMIDILDDDTDIKTHLGKKPHEGASDQGTKRRKTENGSSVKSEQQQQSMSESSSVATTNSDAKGNLASSGSLPAAEESSPQDNVAKTKQKKDSSKRVEDMAAKIEPSDELLAKAENVVATAKTSSDKRSVSLKETPVDGAVKDSESVNEASECMDKNRTFVVDMLRKILDHDGSKGAEVAKEIEAALFERFKESNDDYMVQARIIMFGLKENAVMRDRLFSGAMHCLEFAYADDAFFLKPTE</sequence>
<evidence type="ECO:0000313" key="5">
    <source>
        <dbReference type="Proteomes" id="UP001158986"/>
    </source>
</evidence>
<dbReference type="AlphaFoldDB" id="A0AAU9KR88"/>
<feature type="compositionally biased region" description="Low complexity" evidence="1">
    <location>
        <begin position="539"/>
        <end position="556"/>
    </location>
</feature>
<protein>
    <recommendedName>
        <fullName evidence="2">PWWP domain-containing protein</fullName>
    </recommendedName>
</protein>
<dbReference type="PROSITE" id="PS50812">
    <property type="entry name" value="PWWP"/>
    <property type="match status" value="1"/>
</dbReference>
<dbReference type="GO" id="GO:0006351">
    <property type="term" value="P:DNA-templated transcription"/>
    <property type="evidence" value="ECO:0007669"/>
    <property type="project" value="InterPro"/>
</dbReference>
<feature type="compositionally biased region" description="Basic and acidic residues" evidence="1">
    <location>
        <begin position="75"/>
        <end position="84"/>
    </location>
</feature>
<name>A0AAU9KR88_9STRA</name>
<feature type="region of interest" description="Disordered" evidence="1">
    <location>
        <begin position="621"/>
        <end position="644"/>
    </location>
</feature>
<dbReference type="SUPFAM" id="SSF46942">
    <property type="entry name" value="Elongation factor TFIIS domain 2"/>
    <property type="match status" value="1"/>
</dbReference>
<dbReference type="EMBL" id="CAKKTJ010000163">
    <property type="protein sequence ID" value="CAH0476812.1"/>
    <property type="molecule type" value="Genomic_DNA"/>
</dbReference>
<feature type="region of interest" description="Disordered" evidence="1">
    <location>
        <begin position="289"/>
        <end position="356"/>
    </location>
</feature>
<feature type="region of interest" description="Disordered" evidence="1">
    <location>
        <begin position="515"/>
        <end position="604"/>
    </location>
</feature>
<evidence type="ECO:0000313" key="3">
    <source>
        <dbReference type="EMBL" id="CAH0476812.1"/>
    </source>
</evidence>
<feature type="compositionally biased region" description="Polar residues" evidence="1">
    <location>
        <begin position="557"/>
        <end position="572"/>
    </location>
</feature>
<feature type="compositionally biased region" description="Basic and acidic residues" evidence="1">
    <location>
        <begin position="515"/>
        <end position="525"/>
    </location>
</feature>
<dbReference type="Proteomes" id="UP001158986">
    <property type="component" value="Unassembled WGS sequence"/>
</dbReference>
<feature type="compositionally biased region" description="Polar residues" evidence="1">
    <location>
        <begin position="10"/>
        <end position="22"/>
    </location>
</feature>
<reference evidence="3 5" key="1">
    <citation type="submission" date="2021-11" db="EMBL/GenBank/DDBJ databases">
        <authorList>
            <person name="Islam A."/>
            <person name="Islam S."/>
            <person name="Flora M.S."/>
            <person name="Rahman M."/>
            <person name="Ziaur R.M."/>
            <person name="Epstein J.H."/>
            <person name="Hassan M."/>
            <person name="Klassen M."/>
            <person name="Woodard K."/>
            <person name="Webb A."/>
            <person name="Webby R.J."/>
            <person name="El Zowalaty M.E."/>
        </authorList>
    </citation>
    <scope>NUCLEOTIDE SEQUENCE</scope>
    <source>
        <strain evidence="4">Pbs1</strain>
        <strain evidence="3">Pbs3</strain>
    </source>
</reference>
<dbReference type="InterPro" id="IPR036575">
    <property type="entry name" value="TFIIS_cen_dom_sf"/>
</dbReference>
<feature type="compositionally biased region" description="Basic and acidic residues" evidence="1">
    <location>
        <begin position="591"/>
        <end position="604"/>
    </location>
</feature>
<comment type="caution">
    <text evidence="3">The sequence shown here is derived from an EMBL/GenBank/DDBJ whole genome shotgun (WGS) entry which is preliminary data.</text>
</comment>
<evidence type="ECO:0000259" key="2">
    <source>
        <dbReference type="PROSITE" id="PS50812"/>
    </source>
</evidence>
<feature type="compositionally biased region" description="Basic residues" evidence="1">
    <location>
        <begin position="97"/>
        <end position="116"/>
    </location>
</feature>
<proteinExistence type="predicted"/>
<evidence type="ECO:0000313" key="4">
    <source>
        <dbReference type="EMBL" id="CAH0520312.1"/>
    </source>
</evidence>
<dbReference type="Gene3D" id="1.10.472.30">
    <property type="entry name" value="Transcription elongation factor S-II, central domain"/>
    <property type="match status" value="1"/>
</dbReference>
<evidence type="ECO:0000256" key="1">
    <source>
        <dbReference type="SAM" id="MobiDB-lite"/>
    </source>
</evidence>
<gene>
    <name evidence="4" type="ORF">PBS001_LOCUS6799</name>
    <name evidence="3" type="ORF">PBS003_LOCUS3580</name>
</gene>
<organism evidence="3 6">
    <name type="scientific">Peronospora belbahrii</name>
    <dbReference type="NCBI Taxonomy" id="622444"/>
    <lineage>
        <taxon>Eukaryota</taxon>
        <taxon>Sar</taxon>
        <taxon>Stramenopiles</taxon>
        <taxon>Oomycota</taxon>
        <taxon>Peronosporomycetes</taxon>
        <taxon>Peronosporales</taxon>
        <taxon>Peronosporaceae</taxon>
        <taxon>Peronospora</taxon>
    </lineage>
</organism>
<evidence type="ECO:0000313" key="6">
    <source>
        <dbReference type="Proteomes" id="UP001160483"/>
    </source>
</evidence>
<accession>A0AAU9KR88</accession>
<dbReference type="SMART" id="SM00293">
    <property type="entry name" value="PWWP"/>
    <property type="match status" value="1"/>
</dbReference>
<dbReference type="InterPro" id="IPR000313">
    <property type="entry name" value="PWWP_dom"/>
</dbReference>
<keyword evidence="5" id="KW-1185">Reference proteome</keyword>